<evidence type="ECO:0000256" key="1">
    <source>
        <dbReference type="SAM" id="MobiDB-lite"/>
    </source>
</evidence>
<keyword evidence="3" id="KW-1185">Reference proteome</keyword>
<organism evidence="2 3">
    <name type="scientific">Bemisia tabaci</name>
    <name type="common">Sweetpotato whitefly</name>
    <name type="synonym">Aleurodes tabaci</name>
    <dbReference type="NCBI Taxonomy" id="7038"/>
    <lineage>
        <taxon>Eukaryota</taxon>
        <taxon>Metazoa</taxon>
        <taxon>Ecdysozoa</taxon>
        <taxon>Arthropoda</taxon>
        <taxon>Hexapoda</taxon>
        <taxon>Insecta</taxon>
        <taxon>Pterygota</taxon>
        <taxon>Neoptera</taxon>
        <taxon>Paraneoptera</taxon>
        <taxon>Hemiptera</taxon>
        <taxon>Sternorrhyncha</taxon>
        <taxon>Aleyrodoidea</taxon>
        <taxon>Aleyrodidae</taxon>
        <taxon>Aleyrodinae</taxon>
        <taxon>Bemisia</taxon>
    </lineage>
</organism>
<proteinExistence type="predicted"/>
<gene>
    <name evidence="2" type="ORF">BEMITA_LOCUS8683</name>
</gene>
<dbReference type="InterPro" id="IPR018790">
    <property type="entry name" value="DUF2358"/>
</dbReference>
<evidence type="ECO:0000313" key="3">
    <source>
        <dbReference type="Proteomes" id="UP001152759"/>
    </source>
</evidence>
<sequence length="365" mass="41571">MIPIKMAVRCRITSGKSFYVNCVLSSSRSSHILDTPKFYYQKSDDHVCNVKNYANQVAAIPFAERFEQLLQPFVRFSPCCTSKTLHDLRSEIISKSLSSHAWRNPGIPFLASSLIENSTLLLADVGSIHGDKKSGASAGSSSAGDKQSGRPSEEQLDKAYKYLSEILPKIMVQTVNYELIDRNVIIEDHLKTYKRTVGVHHLVQKLGYMRFWGHLKFSYVKFYVLKMTSHPEEGCIKVRWRIAGITTFKTYFQFWKLKFWKFKEMLEKEEEVWYDGFMIIHLNSNGLIGKIYIDKMMPDEDKTKVTKDKNVPLTAHLAMVGATPESLAALKSCKSTNVKDISRPKNVLSSKDKCHSHNSVSSNHV</sequence>
<dbReference type="KEGG" id="btab:109034544"/>
<dbReference type="Proteomes" id="UP001152759">
    <property type="component" value="Chromosome 5"/>
</dbReference>
<evidence type="ECO:0000313" key="2">
    <source>
        <dbReference type="EMBL" id="CAH0389906.1"/>
    </source>
</evidence>
<name>A0A9P0AF57_BEMTA</name>
<dbReference type="PANTHER" id="PTHR31094">
    <property type="entry name" value="RIKEN CDNA 2310061I04 GENE"/>
    <property type="match status" value="1"/>
</dbReference>
<accession>A0A9P0AF57</accession>
<protein>
    <submittedName>
        <fullName evidence="2">Uncharacterized protein</fullName>
    </submittedName>
</protein>
<reference evidence="2" key="1">
    <citation type="submission" date="2021-12" db="EMBL/GenBank/DDBJ databases">
        <authorList>
            <person name="King R."/>
        </authorList>
    </citation>
    <scope>NUCLEOTIDE SEQUENCE</scope>
</reference>
<dbReference type="PANTHER" id="PTHR31094:SF2">
    <property type="entry name" value="RIKEN CDNA 2310061I04 GENE"/>
    <property type="match status" value="1"/>
</dbReference>
<dbReference type="Pfam" id="PF10184">
    <property type="entry name" value="DUF2358"/>
    <property type="match status" value="1"/>
</dbReference>
<dbReference type="EMBL" id="OU963866">
    <property type="protein sequence ID" value="CAH0389906.1"/>
    <property type="molecule type" value="Genomic_DNA"/>
</dbReference>
<feature type="region of interest" description="Disordered" evidence="1">
    <location>
        <begin position="133"/>
        <end position="152"/>
    </location>
</feature>
<dbReference type="AlphaFoldDB" id="A0A9P0AF57"/>
<feature type="compositionally biased region" description="Low complexity" evidence="1">
    <location>
        <begin position="135"/>
        <end position="146"/>
    </location>
</feature>